<dbReference type="EMBL" id="KQ235602">
    <property type="protein sequence ID" value="KMZ96466.1"/>
    <property type="molecule type" value="Genomic_DNA"/>
</dbReference>
<gene>
    <name evidence="1" type="ORF">PVNG_06460</name>
</gene>
<sequence>MRKLPAEKRNFEIITNIEFIKILRYPLKQNIDANISWVNQYENKLNKFLQNNKDKIEKVGPSVYCKNINYLIDIIVQRIRKFDGNEKIKWENNIEEISKNVLRKNPWLKCERNVHNYNNRYVYVQKMMCDLCEDIDYIMKG</sequence>
<evidence type="ECO:0000313" key="2">
    <source>
        <dbReference type="Proteomes" id="UP000053239"/>
    </source>
</evidence>
<proteinExistence type="predicted"/>
<protein>
    <submittedName>
        <fullName evidence="1">Uncharacterized protein</fullName>
    </submittedName>
</protein>
<dbReference type="Proteomes" id="UP000053239">
    <property type="component" value="Unassembled WGS sequence"/>
</dbReference>
<dbReference type="AlphaFoldDB" id="A0A0J9TMV2"/>
<organism evidence="1 2">
    <name type="scientific">Plasmodium vivax North Korean</name>
    <dbReference type="NCBI Taxonomy" id="1035514"/>
    <lineage>
        <taxon>Eukaryota</taxon>
        <taxon>Sar</taxon>
        <taxon>Alveolata</taxon>
        <taxon>Apicomplexa</taxon>
        <taxon>Aconoidasida</taxon>
        <taxon>Haemosporida</taxon>
        <taxon>Plasmodiidae</taxon>
        <taxon>Plasmodium</taxon>
        <taxon>Plasmodium (Plasmodium)</taxon>
    </lineage>
</organism>
<accession>A0A0J9TMV2</accession>
<name>A0A0J9TMV2_PLAVI</name>
<reference evidence="1 2" key="1">
    <citation type="submission" date="2011-09" db="EMBL/GenBank/DDBJ databases">
        <title>The Genome Sequence of Plasmodium vivax North Korean.</title>
        <authorList>
            <consortium name="The Broad Institute Genome Sequencing Platform"/>
            <consortium name="The Broad Institute Genome Sequencing Center for Infectious Disease"/>
            <person name="Neafsey D."/>
            <person name="Carlton J."/>
            <person name="Barnwell J."/>
            <person name="Collins W."/>
            <person name="Escalante A."/>
            <person name="Mullikin J."/>
            <person name="Saul A."/>
            <person name="Guigo R."/>
            <person name="Camara F."/>
            <person name="Young S.K."/>
            <person name="Zeng Q."/>
            <person name="Gargeya S."/>
            <person name="Fitzgerald M."/>
            <person name="Haas B."/>
            <person name="Abouelleil A."/>
            <person name="Alvarado L."/>
            <person name="Arachchi H.M."/>
            <person name="Berlin A."/>
            <person name="Brown A."/>
            <person name="Chapman S.B."/>
            <person name="Chen Z."/>
            <person name="Dunbar C."/>
            <person name="Freedman E."/>
            <person name="Gearin G."/>
            <person name="Gellesch M."/>
            <person name="Goldberg J."/>
            <person name="Griggs A."/>
            <person name="Gujja S."/>
            <person name="Heiman D."/>
            <person name="Howarth C."/>
            <person name="Larson L."/>
            <person name="Lui A."/>
            <person name="MacDonald P.J.P."/>
            <person name="Montmayeur A."/>
            <person name="Murphy C."/>
            <person name="Neiman D."/>
            <person name="Pearson M."/>
            <person name="Priest M."/>
            <person name="Roberts A."/>
            <person name="Saif S."/>
            <person name="Shea T."/>
            <person name="Shenoy N."/>
            <person name="Sisk P."/>
            <person name="Stolte C."/>
            <person name="Sykes S."/>
            <person name="Wortman J."/>
            <person name="Nusbaum C."/>
            <person name="Birren B."/>
        </authorList>
    </citation>
    <scope>NUCLEOTIDE SEQUENCE [LARGE SCALE GENOMIC DNA]</scope>
    <source>
        <strain evidence="1 2">North Korean</strain>
    </source>
</reference>
<evidence type="ECO:0000313" key="1">
    <source>
        <dbReference type="EMBL" id="KMZ96466.1"/>
    </source>
</evidence>